<dbReference type="InterPro" id="IPR003673">
    <property type="entry name" value="CoA-Trfase_fam_III"/>
</dbReference>
<name>A0A4R2BV11_SHIGR</name>
<evidence type="ECO:0000313" key="1">
    <source>
        <dbReference type="EMBL" id="TCN31621.1"/>
    </source>
</evidence>
<organism evidence="1 2">
    <name type="scientific">Shinella granuli</name>
    <dbReference type="NCBI Taxonomy" id="323621"/>
    <lineage>
        <taxon>Bacteria</taxon>
        <taxon>Pseudomonadati</taxon>
        <taxon>Pseudomonadota</taxon>
        <taxon>Alphaproteobacteria</taxon>
        <taxon>Hyphomicrobiales</taxon>
        <taxon>Rhizobiaceae</taxon>
        <taxon>Shinella</taxon>
    </lineage>
</organism>
<proteinExistence type="predicted"/>
<dbReference type="PANTHER" id="PTHR48228">
    <property type="entry name" value="SUCCINYL-COA--D-CITRAMALATE COA-TRANSFERASE"/>
    <property type="match status" value="1"/>
</dbReference>
<dbReference type="Gene3D" id="3.40.50.10540">
    <property type="entry name" value="Crotonobetainyl-coa:carnitine coa-transferase, domain 1"/>
    <property type="match status" value="2"/>
</dbReference>
<dbReference type="Pfam" id="PF02515">
    <property type="entry name" value="CoA_transf_3"/>
    <property type="match status" value="1"/>
</dbReference>
<accession>A0A4R2BV11</accession>
<dbReference type="GO" id="GO:0016740">
    <property type="term" value="F:transferase activity"/>
    <property type="evidence" value="ECO:0007669"/>
    <property type="project" value="UniProtKB-KW"/>
</dbReference>
<dbReference type="InterPro" id="IPR023606">
    <property type="entry name" value="CoA-Trfase_III_dom_1_sf"/>
</dbReference>
<comment type="caution">
    <text evidence="1">The sequence shown here is derived from an EMBL/GenBank/DDBJ whole genome shotgun (WGS) entry which is preliminary data.</text>
</comment>
<gene>
    <name evidence="1" type="ORF">EV665_15310</name>
</gene>
<dbReference type="EMBL" id="SLVX01000053">
    <property type="protein sequence ID" value="TCN31621.1"/>
    <property type="molecule type" value="Genomic_DNA"/>
</dbReference>
<dbReference type="InterPro" id="IPR050509">
    <property type="entry name" value="CoA-transferase_III"/>
</dbReference>
<evidence type="ECO:0000313" key="2">
    <source>
        <dbReference type="Proteomes" id="UP000295351"/>
    </source>
</evidence>
<dbReference type="SUPFAM" id="SSF89796">
    <property type="entry name" value="CoA-transferase family III (CaiB/BaiF)"/>
    <property type="match status" value="2"/>
</dbReference>
<dbReference type="RefSeq" id="WP_133037137.1">
    <property type="nucleotide sequence ID" value="NZ_BAABEI010000004.1"/>
</dbReference>
<keyword evidence="1" id="KW-0808">Transferase</keyword>
<dbReference type="AlphaFoldDB" id="A0A4R2BV11"/>
<dbReference type="Proteomes" id="UP000295351">
    <property type="component" value="Unassembled WGS sequence"/>
</dbReference>
<protein>
    <submittedName>
        <fullName evidence="1">CoA transferase family III</fullName>
    </submittedName>
</protein>
<dbReference type="PANTHER" id="PTHR48228:SF4">
    <property type="entry name" value="BLR3030 PROTEIN"/>
    <property type="match status" value="1"/>
</dbReference>
<keyword evidence="2" id="KW-1185">Reference proteome</keyword>
<sequence>MNLGAAERPLRDLLGAIGWDDAPVERLTIEERPKVLATPWPVAPLAAAVLGAVGLAASRIRELRTGERPRISLDMREAELAMASSSYLLVDGKPAKFRDPFTGFYEAAGGEWVYLHGNFPHLRDGLLALLSVANDADAVKAAVAERRAEDIEAEAIRRGLCAARVRERSAWLREPQAAVIAAQPLVHLERSEAAAAMPLLPGGERPLSGLRMLDLSRVIAGPMAGRTMAEHGATVMRIASPRLPSIPSLVIDTGFGKHAAFAELDTAEGRASLRALAADADIVLDAYRPASLRGRGFGPDDLGRLNPHLIHLSLSAFSLQGPWQGRRGYDSLVQATTGMAAEGREGRGPALLPCQPLDYLTGYLAAFAAMLALIRRHEQGGRWQATLSLAATAHWMWRMRDALGDDATYPSANPDVAAVADLLDTHDTTFGRVTALRPALRFDGARAGWSRMPVPLGSDPAYWPRS</sequence>
<dbReference type="Gene3D" id="3.30.1540.10">
    <property type="entry name" value="formyl-coa transferase, domain 3"/>
    <property type="match status" value="1"/>
</dbReference>
<reference evidence="1 2" key="1">
    <citation type="submission" date="2019-03" db="EMBL/GenBank/DDBJ databases">
        <title>Genomic Encyclopedia of Type Strains, Phase IV (KMG-IV): sequencing the most valuable type-strain genomes for metagenomic binning, comparative biology and taxonomic classification.</title>
        <authorList>
            <person name="Goeker M."/>
        </authorList>
    </citation>
    <scope>NUCLEOTIDE SEQUENCE [LARGE SCALE GENOMIC DNA]</scope>
    <source>
        <strain evidence="1 2">DSM 18401</strain>
    </source>
</reference>
<dbReference type="InterPro" id="IPR044855">
    <property type="entry name" value="CoA-Trfase_III_dom3_sf"/>
</dbReference>